<reference evidence="2 3" key="1">
    <citation type="submission" date="2019-02" db="EMBL/GenBank/DDBJ databases">
        <title>Deep-cultivation of Planctomycetes and their phenomic and genomic characterization uncovers novel biology.</title>
        <authorList>
            <person name="Wiegand S."/>
            <person name="Jogler M."/>
            <person name="Boedeker C."/>
            <person name="Pinto D."/>
            <person name="Vollmers J."/>
            <person name="Rivas-Marin E."/>
            <person name="Kohn T."/>
            <person name="Peeters S.H."/>
            <person name="Heuer A."/>
            <person name="Rast P."/>
            <person name="Oberbeckmann S."/>
            <person name="Bunk B."/>
            <person name="Jeske O."/>
            <person name="Meyerdierks A."/>
            <person name="Storesund J.E."/>
            <person name="Kallscheuer N."/>
            <person name="Luecker S."/>
            <person name="Lage O.M."/>
            <person name="Pohl T."/>
            <person name="Merkel B.J."/>
            <person name="Hornburger P."/>
            <person name="Mueller R.-W."/>
            <person name="Bruemmer F."/>
            <person name="Labrenz M."/>
            <person name="Spormann A.M."/>
            <person name="Op den Camp H."/>
            <person name="Overmann J."/>
            <person name="Amann R."/>
            <person name="Jetten M.S.M."/>
            <person name="Mascher T."/>
            <person name="Medema M.H."/>
            <person name="Devos D.P."/>
            <person name="Kaster A.-K."/>
            <person name="Ovreas L."/>
            <person name="Rohde M."/>
            <person name="Galperin M.Y."/>
            <person name="Jogler C."/>
        </authorList>
    </citation>
    <scope>NUCLEOTIDE SEQUENCE [LARGE SCALE GENOMIC DNA]</scope>
    <source>
        <strain evidence="2 3">Spa11</strain>
    </source>
</reference>
<dbReference type="SUPFAM" id="SSF52317">
    <property type="entry name" value="Class I glutamine amidotransferase-like"/>
    <property type="match status" value="1"/>
</dbReference>
<dbReference type="Gene3D" id="3.40.50.880">
    <property type="match status" value="1"/>
</dbReference>
<keyword evidence="1" id="KW-1133">Transmembrane helix</keyword>
<evidence type="ECO:0000256" key="1">
    <source>
        <dbReference type="SAM" id="Phobius"/>
    </source>
</evidence>
<dbReference type="InterPro" id="IPR029062">
    <property type="entry name" value="Class_I_gatase-like"/>
</dbReference>
<keyword evidence="1" id="KW-0472">Membrane</keyword>
<sequence length="772" mass="81320">MTRLLARALTVTAFRLLAIGHLSLGLALWGLVSAPALAAESPKIVGAHLGLGDGYKVGFWAPLRVVVEGGDAPVGVTVLAITPDSDGVGVATTTPSARPFSTQPGVKSEERLYVRVGQQNAPIEVRVYADGRQIDRRVFPVTNGDFEKIKAGKELPLANSAINRLFVQLGADVGAAFESDAEGYGAVGNAATLITNPDDLPPDAIGYDGVDAVVLTTGARALDASAGWLGQLTANDPRLSALVEWVRGGGRLVLSCGAASATMLAEGGPLAELLPGDYAGPSSIADTSAIERFADVSGAPDMGVINQGVGTLNLALVENPRGQVLAHAGRTATETPLVIRAPVGFGEVTFVAFDLDAPAIANWNGRDALVRQLLRLPFNPPDESRRYGDWRVWQQDLVNTLLAKLDDEFVGVRTTPFLAIVGLVVLYLLLIGPGDYFFVKNVLRRVEATWVTFPILVAATSAAAYFGAYWLKGDKLRVNQVEIIDIDTADGATRGRLITHLFSPTAKRYDVSLAPKTLTGESMTPTASGTAWLGKPSMGLGGMQSSSSNSQSGVAPNYQIDATPLVAGPLQGPTVAGMPVQVWSTKTLVSRYSGETGRVVESQLAPDGGGLVEGSVTNDTGIDLADCRLLYGTWAWKLGAMGDGETKSVDPGVSPLRITTLLGKASETNPYARNNRWTTIAAMGDALSVGSLTSSDGEAASRYLHDLDLANHLAAGKAILLAQIDDGPRTELVRAEGPLVELGENEETLPSQRSWVFVRFLLPIEKTGPDEE</sequence>
<evidence type="ECO:0000313" key="3">
    <source>
        <dbReference type="Proteomes" id="UP000316426"/>
    </source>
</evidence>
<accession>A0A518KD24</accession>
<organism evidence="2 3">
    <name type="scientific">Botrimarina mediterranea</name>
    <dbReference type="NCBI Taxonomy" id="2528022"/>
    <lineage>
        <taxon>Bacteria</taxon>
        <taxon>Pseudomonadati</taxon>
        <taxon>Planctomycetota</taxon>
        <taxon>Planctomycetia</taxon>
        <taxon>Pirellulales</taxon>
        <taxon>Lacipirellulaceae</taxon>
        <taxon>Botrimarina</taxon>
    </lineage>
</organism>
<keyword evidence="3" id="KW-1185">Reference proteome</keyword>
<protein>
    <recommendedName>
        <fullName evidence="4">Glutamine amidotransferase domain-containing protein</fullName>
    </recommendedName>
</protein>
<dbReference type="RefSeq" id="WP_145115401.1">
    <property type="nucleotide sequence ID" value="NZ_CP036349.1"/>
</dbReference>
<evidence type="ECO:0008006" key="4">
    <source>
        <dbReference type="Google" id="ProtNLM"/>
    </source>
</evidence>
<dbReference type="Proteomes" id="UP000316426">
    <property type="component" value="Chromosome"/>
</dbReference>
<dbReference type="KEGG" id="bmei:Spa11_39160"/>
<gene>
    <name evidence="2" type="ORF">Spa11_39160</name>
</gene>
<feature type="transmembrane region" description="Helical" evidence="1">
    <location>
        <begin position="417"/>
        <end position="438"/>
    </location>
</feature>
<proteinExistence type="predicted"/>
<evidence type="ECO:0000313" key="2">
    <source>
        <dbReference type="EMBL" id="QDV75696.1"/>
    </source>
</evidence>
<dbReference type="EMBL" id="CP036349">
    <property type="protein sequence ID" value="QDV75696.1"/>
    <property type="molecule type" value="Genomic_DNA"/>
</dbReference>
<keyword evidence="1" id="KW-0812">Transmembrane</keyword>
<dbReference type="AlphaFoldDB" id="A0A518KD24"/>
<name>A0A518KD24_9BACT</name>
<feature type="transmembrane region" description="Helical" evidence="1">
    <location>
        <begin position="450"/>
        <end position="471"/>
    </location>
</feature>